<reference evidence="2 3" key="1">
    <citation type="submission" date="2023-08" db="EMBL/GenBank/DDBJ databases">
        <title>Black Yeasts Isolated from many extreme environments.</title>
        <authorList>
            <person name="Coleine C."/>
            <person name="Stajich J.E."/>
            <person name="Selbmann L."/>
        </authorList>
    </citation>
    <scope>NUCLEOTIDE SEQUENCE [LARGE SCALE GENOMIC DNA]</scope>
    <source>
        <strain evidence="2 3">CCFEE 5792</strain>
    </source>
</reference>
<gene>
    <name evidence="2" type="ORF">LTR84_000207</name>
</gene>
<protein>
    <submittedName>
        <fullName evidence="2">Uncharacterized protein</fullName>
    </submittedName>
</protein>
<sequence>MIDAASALLSTLDMAVVPSATENGNDAPPNSHATGANIPVHLLSDGQRSAFEFFLGFYAFTFVNATATFGLTPQTANMIHRIPFMFPPHGNKLKFLRGCEDWTMLIILDIVILRDWKEKALQAGRLSIRELNSRAALIEEKLQEGITRSSLSKTSATAADDNNRRRSTTPSTPPTPSLPSEIFEEEVRMMTSSFIHGALVFLNVVVSGFYPNITEIKSSVLETLTALEYMRARSVVNIPSWPYFVAGCLAQETEYPRFRALVTPFVPGKVPLVMTMWSLEVLEECWKVRASQPEEQETCSWVTAMKNRGTRYLLL</sequence>
<dbReference type="GeneID" id="89968429"/>
<evidence type="ECO:0000313" key="3">
    <source>
        <dbReference type="Proteomes" id="UP001358417"/>
    </source>
</evidence>
<evidence type="ECO:0000313" key="2">
    <source>
        <dbReference type="EMBL" id="KAK5064374.1"/>
    </source>
</evidence>
<comment type="caution">
    <text evidence="2">The sequence shown here is derived from an EMBL/GenBank/DDBJ whole genome shotgun (WGS) entry which is preliminary data.</text>
</comment>
<dbReference type="AlphaFoldDB" id="A0AAV9NPX7"/>
<dbReference type="EMBL" id="JAVRRD010000001">
    <property type="protein sequence ID" value="KAK5064374.1"/>
    <property type="molecule type" value="Genomic_DNA"/>
</dbReference>
<feature type="region of interest" description="Disordered" evidence="1">
    <location>
        <begin position="148"/>
        <end position="179"/>
    </location>
</feature>
<evidence type="ECO:0000256" key="1">
    <source>
        <dbReference type="SAM" id="MobiDB-lite"/>
    </source>
</evidence>
<proteinExistence type="predicted"/>
<dbReference type="Pfam" id="PF11951">
    <property type="entry name" value="Fungal_trans_2"/>
    <property type="match status" value="1"/>
</dbReference>
<dbReference type="Proteomes" id="UP001358417">
    <property type="component" value="Unassembled WGS sequence"/>
</dbReference>
<accession>A0AAV9NPX7</accession>
<name>A0AAV9NPX7_9EURO</name>
<dbReference type="InterPro" id="IPR021858">
    <property type="entry name" value="Fun_TF"/>
</dbReference>
<dbReference type="RefSeq" id="XP_064711698.1">
    <property type="nucleotide sequence ID" value="XM_064843838.1"/>
</dbReference>
<feature type="compositionally biased region" description="Polar residues" evidence="1">
    <location>
        <begin position="148"/>
        <end position="157"/>
    </location>
</feature>
<keyword evidence="3" id="KW-1185">Reference proteome</keyword>
<organism evidence="2 3">
    <name type="scientific">Exophiala bonariae</name>
    <dbReference type="NCBI Taxonomy" id="1690606"/>
    <lineage>
        <taxon>Eukaryota</taxon>
        <taxon>Fungi</taxon>
        <taxon>Dikarya</taxon>
        <taxon>Ascomycota</taxon>
        <taxon>Pezizomycotina</taxon>
        <taxon>Eurotiomycetes</taxon>
        <taxon>Chaetothyriomycetidae</taxon>
        <taxon>Chaetothyriales</taxon>
        <taxon>Herpotrichiellaceae</taxon>
        <taxon>Exophiala</taxon>
    </lineage>
</organism>